<reference evidence="2 3" key="1">
    <citation type="submission" date="2018-08" db="EMBL/GenBank/DDBJ databases">
        <title>Thalassotalea euphylliae genome.</title>
        <authorList>
            <person name="Summers S."/>
            <person name="Rice S.A."/>
            <person name="Freckelton M.L."/>
            <person name="Nedved B.T."/>
            <person name="Hadfield M.G."/>
        </authorList>
    </citation>
    <scope>NUCLEOTIDE SEQUENCE [LARGE SCALE GENOMIC DNA]</scope>
    <source>
        <strain evidence="2 3">H2</strain>
    </source>
</reference>
<dbReference type="OrthoDB" id="9816036at2"/>
<dbReference type="RefSeq" id="WP_116000619.1">
    <property type="nucleotide sequence ID" value="NZ_QUOV01000001.1"/>
</dbReference>
<dbReference type="EMBL" id="QUOV01000001">
    <property type="protein sequence ID" value="REL35952.1"/>
    <property type="molecule type" value="Genomic_DNA"/>
</dbReference>
<proteinExistence type="predicted"/>
<feature type="domain" description="FRG" evidence="1">
    <location>
        <begin position="155"/>
        <end position="247"/>
    </location>
</feature>
<sequence>MKGQWLGEYTSINKSIYSDGDVIVNIDELDKNYRGIINIVPKNIMSLPISVGYFETPDKAYEQSITIRANPVDPYSLYETHWTKIKNIYPSGTFFSESIQANFKCKNNTLTITASTKEGIQVETELLQPNYTETSRITGSEMSWTDFKSYVSSLSKNKFLFRGQMKPWKLQTSFHRRNRYCLDSFLNNDVQILHKRLSSLTEHFFDLNKAEQNGAFINLLQHHGYPTPLLDWSHSPYVSAFFAFRDWPIGYSGTEKIRVYIFDSTKWQDVLRQFQILNPPFPHLSVMDFISINNPRLVPQQAITTVSNISDIEHYLLTKGKDYGIDFIKAIDIPANQREEAMSDLRYMGITAGSMFPGIDGACEELKENYFNQ</sequence>
<accession>A0A3E0UJL2</accession>
<dbReference type="InterPro" id="IPR014966">
    <property type="entry name" value="FRG-dom"/>
</dbReference>
<dbReference type="Pfam" id="PF08867">
    <property type="entry name" value="FRG"/>
    <property type="match status" value="1"/>
</dbReference>
<protein>
    <submittedName>
        <fullName evidence="2">FRG domain-containing protein</fullName>
    </submittedName>
</protein>
<evidence type="ECO:0000313" key="2">
    <source>
        <dbReference type="EMBL" id="REL35952.1"/>
    </source>
</evidence>
<dbReference type="AlphaFoldDB" id="A0A3E0UJL2"/>
<evidence type="ECO:0000313" key="3">
    <source>
        <dbReference type="Proteomes" id="UP000256999"/>
    </source>
</evidence>
<comment type="caution">
    <text evidence="2">The sequence shown here is derived from an EMBL/GenBank/DDBJ whole genome shotgun (WGS) entry which is preliminary data.</text>
</comment>
<organism evidence="2 3">
    <name type="scientific">Thalassotalea euphylliae</name>
    <dbReference type="NCBI Taxonomy" id="1655234"/>
    <lineage>
        <taxon>Bacteria</taxon>
        <taxon>Pseudomonadati</taxon>
        <taxon>Pseudomonadota</taxon>
        <taxon>Gammaproteobacteria</taxon>
        <taxon>Alteromonadales</taxon>
        <taxon>Colwelliaceae</taxon>
        <taxon>Thalassotalea</taxon>
    </lineage>
</organism>
<gene>
    <name evidence="2" type="ORF">DXX92_11785</name>
</gene>
<dbReference type="SMART" id="SM00901">
    <property type="entry name" value="FRG"/>
    <property type="match status" value="1"/>
</dbReference>
<evidence type="ECO:0000259" key="1">
    <source>
        <dbReference type="SMART" id="SM00901"/>
    </source>
</evidence>
<name>A0A3E0UJL2_9GAMM</name>
<dbReference type="Proteomes" id="UP000256999">
    <property type="component" value="Unassembled WGS sequence"/>
</dbReference>